<evidence type="ECO:0000256" key="1">
    <source>
        <dbReference type="SAM" id="MobiDB-lite"/>
    </source>
</evidence>
<comment type="caution">
    <text evidence="2">The sequence shown here is derived from an EMBL/GenBank/DDBJ whole genome shotgun (WGS) entry which is preliminary data.</text>
</comment>
<proteinExistence type="predicted"/>
<accession>A0A4S2KTE0</accession>
<keyword evidence="3" id="KW-1185">Reference proteome</keyword>
<evidence type="ECO:0000313" key="3">
    <source>
        <dbReference type="Proteomes" id="UP000310200"/>
    </source>
</evidence>
<organism evidence="2 3">
    <name type="scientific">Temnothorax longispinosus</name>
    <dbReference type="NCBI Taxonomy" id="300112"/>
    <lineage>
        <taxon>Eukaryota</taxon>
        <taxon>Metazoa</taxon>
        <taxon>Ecdysozoa</taxon>
        <taxon>Arthropoda</taxon>
        <taxon>Hexapoda</taxon>
        <taxon>Insecta</taxon>
        <taxon>Pterygota</taxon>
        <taxon>Neoptera</taxon>
        <taxon>Endopterygota</taxon>
        <taxon>Hymenoptera</taxon>
        <taxon>Apocrita</taxon>
        <taxon>Aculeata</taxon>
        <taxon>Formicoidea</taxon>
        <taxon>Formicidae</taxon>
        <taxon>Myrmicinae</taxon>
        <taxon>Temnothorax</taxon>
    </lineage>
</organism>
<dbReference type="AlphaFoldDB" id="A0A4S2KTE0"/>
<reference evidence="2 3" key="1">
    <citation type="journal article" date="2019" name="Philos. Trans. R. Soc. Lond., B, Biol. Sci.">
        <title>Ant behaviour and brain gene expression of defending hosts depend on the ecological success of the intruding social parasite.</title>
        <authorList>
            <person name="Kaur R."/>
            <person name="Stoldt M."/>
            <person name="Jongepier E."/>
            <person name="Feldmeyer B."/>
            <person name="Menzel F."/>
            <person name="Bornberg-Bauer E."/>
            <person name="Foitzik S."/>
        </authorList>
    </citation>
    <scope>NUCLEOTIDE SEQUENCE [LARGE SCALE GENOMIC DNA]</scope>
    <source>
        <tissue evidence="2">Whole body</tissue>
    </source>
</reference>
<feature type="region of interest" description="Disordered" evidence="1">
    <location>
        <begin position="31"/>
        <end position="50"/>
    </location>
</feature>
<name>A0A4S2KTE0_9HYME</name>
<gene>
    <name evidence="2" type="ORF">DBV15_07787</name>
</gene>
<protein>
    <submittedName>
        <fullName evidence="2">Uncharacterized protein</fullName>
    </submittedName>
</protein>
<sequence length="275" mass="31030">MRATDIVRGGSRSTERMKGSSRRKTALELALKVGGHDEEESDESKGRESTKRCECGGQFLIRCREQLDEGVRKTAPPPPPSRSTTVATATQTFTRTISMAIDICIPLTTFGFEANVLVRHRTGRSEGRIVVSTLIFGEYHVIYKTNYPNENQILFHVCRENTKRFLSNALYFSYLPLVNCSLQTLVYSANLAYRSRFDLSPPGRSTWPRNTKIDLAQRWHTPSFDSPHGILPVTGLTARNCSLVWFSQGIQHPPSPRLPSRQECINSLFYQSAML</sequence>
<dbReference type="EMBL" id="QBLH01001727">
    <property type="protein sequence ID" value="TGZ51287.1"/>
    <property type="molecule type" value="Genomic_DNA"/>
</dbReference>
<feature type="region of interest" description="Disordered" evidence="1">
    <location>
        <begin position="1"/>
        <end position="24"/>
    </location>
</feature>
<evidence type="ECO:0000313" key="2">
    <source>
        <dbReference type="EMBL" id="TGZ51287.1"/>
    </source>
</evidence>
<dbReference type="Proteomes" id="UP000310200">
    <property type="component" value="Unassembled WGS sequence"/>
</dbReference>